<dbReference type="SUPFAM" id="SSF144232">
    <property type="entry name" value="HIT/MYND zinc finger-like"/>
    <property type="match status" value="1"/>
</dbReference>
<keyword evidence="8" id="KW-1185">Reference proteome</keyword>
<evidence type="ECO:0000256" key="3">
    <source>
        <dbReference type="ARBA" id="ARBA00022833"/>
    </source>
</evidence>
<protein>
    <recommendedName>
        <fullName evidence="6">MYND-type domain-containing protein</fullName>
    </recommendedName>
</protein>
<name>A0A9P5PGK2_9AGAR</name>
<gene>
    <name evidence="7" type="ORF">BDP27DRAFT_1271720</name>
</gene>
<organism evidence="7 8">
    <name type="scientific">Rhodocollybia butyracea</name>
    <dbReference type="NCBI Taxonomy" id="206335"/>
    <lineage>
        <taxon>Eukaryota</taxon>
        <taxon>Fungi</taxon>
        <taxon>Dikarya</taxon>
        <taxon>Basidiomycota</taxon>
        <taxon>Agaricomycotina</taxon>
        <taxon>Agaricomycetes</taxon>
        <taxon>Agaricomycetidae</taxon>
        <taxon>Agaricales</taxon>
        <taxon>Marasmiineae</taxon>
        <taxon>Omphalotaceae</taxon>
        <taxon>Rhodocollybia</taxon>
    </lineage>
</organism>
<sequence>MRCHTCKKECEKPQKCSKCQKTIYCSRECQTLDWKQHKRSVCLKPVLAHKTEKLLNKFSGPGFALGGLTRMEDMAWAERVRSPRPTRVCDGCFALWNESTFDPNEDDSNRRCGPRREGKRCNDCDWTVCRDCLAPENQDRNILQAPTGSCRCPNANFGVPYCTMTTSYLHGDQRKQYTGPRHPEISGSGYPESAFDDKPKKCKNCGEMRRCLKKEHWTDYAPEAMLNMVEQAEKESGKQEGRR</sequence>
<evidence type="ECO:0000313" key="8">
    <source>
        <dbReference type="Proteomes" id="UP000772434"/>
    </source>
</evidence>
<proteinExistence type="predicted"/>
<dbReference type="PROSITE" id="PS50865">
    <property type="entry name" value="ZF_MYND_2"/>
    <property type="match status" value="1"/>
</dbReference>
<evidence type="ECO:0000256" key="2">
    <source>
        <dbReference type="ARBA" id="ARBA00022771"/>
    </source>
</evidence>
<comment type="caution">
    <text evidence="7">The sequence shown here is derived from an EMBL/GenBank/DDBJ whole genome shotgun (WGS) entry which is preliminary data.</text>
</comment>
<accession>A0A9P5PGK2</accession>
<evidence type="ECO:0000256" key="1">
    <source>
        <dbReference type="ARBA" id="ARBA00022723"/>
    </source>
</evidence>
<dbReference type="Proteomes" id="UP000772434">
    <property type="component" value="Unassembled WGS sequence"/>
</dbReference>
<dbReference type="EMBL" id="JADNRY010000176">
    <property type="protein sequence ID" value="KAF9062292.1"/>
    <property type="molecule type" value="Genomic_DNA"/>
</dbReference>
<evidence type="ECO:0000259" key="6">
    <source>
        <dbReference type="PROSITE" id="PS50865"/>
    </source>
</evidence>
<feature type="region of interest" description="Disordered" evidence="5">
    <location>
        <begin position="174"/>
        <end position="196"/>
    </location>
</feature>
<feature type="domain" description="MYND-type" evidence="6">
    <location>
        <begin position="3"/>
        <end position="41"/>
    </location>
</feature>
<reference evidence="7" key="1">
    <citation type="submission" date="2020-11" db="EMBL/GenBank/DDBJ databases">
        <authorList>
            <consortium name="DOE Joint Genome Institute"/>
            <person name="Ahrendt S."/>
            <person name="Riley R."/>
            <person name="Andreopoulos W."/>
            <person name="Labutti K."/>
            <person name="Pangilinan J."/>
            <person name="Ruiz-Duenas F.J."/>
            <person name="Barrasa J.M."/>
            <person name="Sanchez-Garcia M."/>
            <person name="Camarero S."/>
            <person name="Miyauchi S."/>
            <person name="Serrano A."/>
            <person name="Linde D."/>
            <person name="Babiker R."/>
            <person name="Drula E."/>
            <person name="Ayuso-Fernandez I."/>
            <person name="Pacheco R."/>
            <person name="Padilla G."/>
            <person name="Ferreira P."/>
            <person name="Barriuso J."/>
            <person name="Kellner H."/>
            <person name="Castanera R."/>
            <person name="Alfaro M."/>
            <person name="Ramirez L."/>
            <person name="Pisabarro A.G."/>
            <person name="Kuo A."/>
            <person name="Tritt A."/>
            <person name="Lipzen A."/>
            <person name="He G."/>
            <person name="Yan M."/>
            <person name="Ng V."/>
            <person name="Cullen D."/>
            <person name="Martin F."/>
            <person name="Rosso M.-N."/>
            <person name="Henrissat B."/>
            <person name="Hibbett D."/>
            <person name="Martinez A.T."/>
            <person name="Grigoriev I.V."/>
        </authorList>
    </citation>
    <scope>NUCLEOTIDE SEQUENCE</scope>
    <source>
        <strain evidence="7">AH 40177</strain>
    </source>
</reference>
<dbReference type="OrthoDB" id="432970at2759"/>
<keyword evidence="2 4" id="KW-0863">Zinc-finger</keyword>
<evidence type="ECO:0000313" key="7">
    <source>
        <dbReference type="EMBL" id="KAF9062292.1"/>
    </source>
</evidence>
<dbReference type="Pfam" id="PF01753">
    <property type="entry name" value="zf-MYND"/>
    <property type="match status" value="1"/>
</dbReference>
<dbReference type="InterPro" id="IPR002893">
    <property type="entry name" value="Znf_MYND"/>
</dbReference>
<evidence type="ECO:0000256" key="4">
    <source>
        <dbReference type="PROSITE-ProRule" id="PRU00134"/>
    </source>
</evidence>
<dbReference type="AlphaFoldDB" id="A0A9P5PGK2"/>
<dbReference type="Gene3D" id="6.10.140.2220">
    <property type="match status" value="1"/>
</dbReference>
<keyword evidence="1" id="KW-0479">Metal-binding</keyword>
<dbReference type="GO" id="GO:0008270">
    <property type="term" value="F:zinc ion binding"/>
    <property type="evidence" value="ECO:0007669"/>
    <property type="project" value="UniProtKB-KW"/>
</dbReference>
<keyword evidence="3" id="KW-0862">Zinc</keyword>
<evidence type="ECO:0000256" key="5">
    <source>
        <dbReference type="SAM" id="MobiDB-lite"/>
    </source>
</evidence>